<dbReference type="EC" id="2.3.2.2" evidence="9"/>
<evidence type="ECO:0000256" key="3">
    <source>
        <dbReference type="ARBA" id="ARBA00009381"/>
    </source>
</evidence>
<dbReference type="PANTHER" id="PTHR43199">
    <property type="entry name" value="GLUTATHIONE HYDROLASE"/>
    <property type="match status" value="1"/>
</dbReference>
<dbReference type="NCBIfam" id="TIGR00066">
    <property type="entry name" value="g_glut_trans"/>
    <property type="match status" value="1"/>
</dbReference>
<keyword evidence="9" id="KW-0317">Glutathione biosynthesis</keyword>
<dbReference type="InterPro" id="IPR029055">
    <property type="entry name" value="Ntn_hydrolases_N"/>
</dbReference>
<reference evidence="12" key="1">
    <citation type="journal article" date="2019" name="Int. J. Syst. Evol. Microbiol.">
        <title>The Global Catalogue of Microorganisms (GCM) 10K type strain sequencing project: providing services to taxonomists for standard genome sequencing and annotation.</title>
        <authorList>
            <consortium name="The Broad Institute Genomics Platform"/>
            <consortium name="The Broad Institute Genome Sequencing Center for Infectious Disease"/>
            <person name="Wu L."/>
            <person name="Ma J."/>
        </authorList>
    </citation>
    <scope>NUCLEOTIDE SEQUENCE [LARGE SCALE GENOMIC DNA]</scope>
    <source>
        <strain evidence="12">CGMCC 1.10992</strain>
    </source>
</reference>
<evidence type="ECO:0000256" key="8">
    <source>
        <dbReference type="ARBA" id="ARBA00047417"/>
    </source>
</evidence>
<comment type="caution">
    <text evidence="11">The sequence shown here is derived from an EMBL/GenBank/DDBJ whole genome shotgun (WGS) entry which is preliminary data.</text>
</comment>
<keyword evidence="10" id="KW-0732">Signal</keyword>
<evidence type="ECO:0000256" key="10">
    <source>
        <dbReference type="SAM" id="SignalP"/>
    </source>
</evidence>
<comment type="similarity">
    <text evidence="3 9">Belongs to the gamma-glutamyltransferase family.</text>
</comment>
<comment type="catalytic activity">
    <reaction evidence="8 9">
        <text>an N-terminal (5-L-glutamyl)-[peptide] + an alpha-amino acid = 5-L-glutamyl amino acid + an N-terminal L-alpha-aminoacyl-[peptide]</text>
        <dbReference type="Rhea" id="RHEA:23904"/>
        <dbReference type="Rhea" id="RHEA-COMP:9780"/>
        <dbReference type="Rhea" id="RHEA-COMP:9795"/>
        <dbReference type="ChEBI" id="CHEBI:77644"/>
        <dbReference type="ChEBI" id="CHEBI:78597"/>
        <dbReference type="ChEBI" id="CHEBI:78599"/>
        <dbReference type="ChEBI" id="CHEBI:78608"/>
        <dbReference type="EC" id="2.3.2.2"/>
    </reaction>
</comment>
<evidence type="ECO:0000256" key="2">
    <source>
        <dbReference type="ARBA" id="ARBA00001089"/>
    </source>
</evidence>
<dbReference type="EMBL" id="JBHUHT010000009">
    <property type="protein sequence ID" value="MFD2095544.1"/>
    <property type="molecule type" value="Genomic_DNA"/>
</dbReference>
<keyword evidence="7 9" id="KW-0012">Acyltransferase</keyword>
<proteinExistence type="inferred from homology"/>
<evidence type="ECO:0000256" key="5">
    <source>
        <dbReference type="ARBA" id="ARBA00022801"/>
    </source>
</evidence>
<accession>A0ABW4XKD3</accession>
<evidence type="ECO:0000256" key="1">
    <source>
        <dbReference type="ARBA" id="ARBA00001049"/>
    </source>
</evidence>
<keyword evidence="12" id="KW-1185">Reference proteome</keyword>
<evidence type="ECO:0000313" key="11">
    <source>
        <dbReference type="EMBL" id="MFD2095544.1"/>
    </source>
</evidence>
<evidence type="ECO:0000256" key="9">
    <source>
        <dbReference type="RuleBase" id="RU368036"/>
    </source>
</evidence>
<organism evidence="11 12">
    <name type="scientific">Corallincola platygyrae</name>
    <dbReference type="NCBI Taxonomy" id="1193278"/>
    <lineage>
        <taxon>Bacteria</taxon>
        <taxon>Pseudomonadati</taxon>
        <taxon>Pseudomonadota</taxon>
        <taxon>Gammaproteobacteria</taxon>
        <taxon>Alteromonadales</taxon>
        <taxon>Psychromonadaceae</taxon>
        <taxon>Corallincola</taxon>
    </lineage>
</organism>
<gene>
    <name evidence="11" type="primary">ggt</name>
    <name evidence="11" type="ORF">ACFSJ3_06055</name>
</gene>
<evidence type="ECO:0000313" key="12">
    <source>
        <dbReference type="Proteomes" id="UP001597380"/>
    </source>
</evidence>
<dbReference type="InterPro" id="IPR043137">
    <property type="entry name" value="GGT_ssub_C"/>
</dbReference>
<dbReference type="Gene3D" id="1.10.246.130">
    <property type="match status" value="1"/>
</dbReference>
<protein>
    <recommendedName>
        <fullName evidence="9">Glutathione hydrolase proenzyme</fullName>
        <ecNumber evidence="9">2.3.2.2</ecNumber>
        <ecNumber evidence="9">3.4.19.13</ecNumber>
    </recommendedName>
    <component>
        <recommendedName>
            <fullName evidence="9">Glutathione hydrolase large chain</fullName>
        </recommendedName>
    </component>
    <component>
        <recommendedName>
            <fullName evidence="9">Glutathione hydrolase small chain</fullName>
        </recommendedName>
    </component>
</protein>
<keyword evidence="4 9" id="KW-0808">Transferase</keyword>
<keyword evidence="5 9" id="KW-0378">Hydrolase</keyword>
<dbReference type="PRINTS" id="PR01210">
    <property type="entry name" value="GGTRANSPTASE"/>
</dbReference>
<comment type="catalytic activity">
    <reaction evidence="1 9">
        <text>an S-substituted glutathione + H2O = an S-substituted L-cysteinylglycine + L-glutamate</text>
        <dbReference type="Rhea" id="RHEA:59468"/>
        <dbReference type="ChEBI" id="CHEBI:15377"/>
        <dbReference type="ChEBI" id="CHEBI:29985"/>
        <dbReference type="ChEBI" id="CHEBI:90779"/>
        <dbReference type="ChEBI" id="CHEBI:143103"/>
        <dbReference type="EC" id="3.4.19.13"/>
    </reaction>
</comment>
<comment type="subunit">
    <text evidence="9">This enzyme consists of two polypeptide chains, which are synthesized in precursor form from a single polypeptide.</text>
</comment>
<evidence type="ECO:0000256" key="6">
    <source>
        <dbReference type="ARBA" id="ARBA00023145"/>
    </source>
</evidence>
<comment type="pathway">
    <text evidence="9">Sulfur metabolism; glutathione metabolism.</text>
</comment>
<feature type="chain" id="PRO_5047502398" description="Glutathione hydrolase proenzyme" evidence="10">
    <location>
        <begin position="34"/>
        <end position="588"/>
    </location>
</feature>
<feature type="signal peptide" evidence="10">
    <location>
        <begin position="1"/>
        <end position="33"/>
    </location>
</feature>
<dbReference type="Pfam" id="PF01019">
    <property type="entry name" value="G_glu_transpept"/>
    <property type="match status" value="1"/>
</dbReference>
<name>A0ABW4XKD3_9GAMM</name>
<dbReference type="GO" id="GO:0103068">
    <property type="term" value="F:leukotriene C4 gamma-glutamyl transferase activity"/>
    <property type="evidence" value="ECO:0007669"/>
    <property type="project" value="UniProtKB-EC"/>
</dbReference>
<comment type="PTM">
    <text evidence="9">Cleaved by autocatalysis into a large and a small subunit.</text>
</comment>
<comment type="catalytic activity">
    <reaction evidence="2 9">
        <text>glutathione + H2O = L-cysteinylglycine + L-glutamate</text>
        <dbReference type="Rhea" id="RHEA:28807"/>
        <dbReference type="ChEBI" id="CHEBI:15377"/>
        <dbReference type="ChEBI" id="CHEBI:29985"/>
        <dbReference type="ChEBI" id="CHEBI:57925"/>
        <dbReference type="ChEBI" id="CHEBI:61694"/>
        <dbReference type="EC" id="3.4.19.13"/>
    </reaction>
</comment>
<dbReference type="RefSeq" id="WP_345340383.1">
    <property type="nucleotide sequence ID" value="NZ_BAABLI010000014.1"/>
</dbReference>
<dbReference type="InterPro" id="IPR043138">
    <property type="entry name" value="GGT_lsub"/>
</dbReference>
<dbReference type="SUPFAM" id="SSF56235">
    <property type="entry name" value="N-terminal nucleophile aminohydrolases (Ntn hydrolases)"/>
    <property type="match status" value="1"/>
</dbReference>
<dbReference type="Gene3D" id="3.60.20.40">
    <property type="match status" value="1"/>
</dbReference>
<keyword evidence="6 9" id="KW-0865">Zymogen</keyword>
<dbReference type="InterPro" id="IPR000101">
    <property type="entry name" value="GGT_peptidase"/>
</dbReference>
<dbReference type="Proteomes" id="UP001597380">
    <property type="component" value="Unassembled WGS sequence"/>
</dbReference>
<evidence type="ECO:0000256" key="7">
    <source>
        <dbReference type="ARBA" id="ARBA00023315"/>
    </source>
</evidence>
<sequence>MLLGKDAHVTSKSYIVSSLLVCCLLSFSFFSAAEPTREPEAASGLVKKKAAQGKQFAVATANIHASNAAYQMLEAGGSAVDATIAAQMVLTLVEPQSSGIGGGAFMLHYSGDDKVLTTFDGRESAPEKASPDMFLQADGTPMKWIDALVGGKSVGVPGLVAMLKMAHEKHGVLPWNDLFKPAISLAENGFEVSPRLAKLVAANFNPAMGLFDTNKAYFFPEGQPVRAGHLLKNPQLAATFRLIAEHGPEAFYQGELAKEIVTTVRNAKVNPGLLSEKDLIHYTALERTPICDQYRGYRVCGMAPPSSGGIAVLQILKLLEFRNIGELKPNSADAVHLFTQASKLAYADRNLYLADSDFVSVPLVEMLDPRYLELRHGQITGRDSGVVEAGQPVDYLRALDETPEFDSTSHLSIVDAKGNAVSMTSSIEMGFGSGLMVGGFLLNNQMTDFSLVPNRAGTPVANSIAPGKRPRSSMAPTMVFRPDGSLFLLVGSPGGSRIIDYVAWSIIARIDWKLTLQEAINLPRVTNRNDYTALEKGSELAILKKALEVRGHRVRLIDLNSGIHAIEVHPGKLISAADPRREGVAVAK</sequence>
<dbReference type="EC" id="3.4.19.13" evidence="9"/>
<dbReference type="PANTHER" id="PTHR43199:SF1">
    <property type="entry name" value="GLUTATHIONE HYDROLASE PROENZYME"/>
    <property type="match status" value="1"/>
</dbReference>
<evidence type="ECO:0000256" key="4">
    <source>
        <dbReference type="ARBA" id="ARBA00022679"/>
    </source>
</evidence>
<dbReference type="InterPro" id="IPR051792">
    <property type="entry name" value="GGT_bact"/>
</dbReference>